<organism evidence="1">
    <name type="scientific">bioreactor metagenome</name>
    <dbReference type="NCBI Taxonomy" id="1076179"/>
    <lineage>
        <taxon>unclassified sequences</taxon>
        <taxon>metagenomes</taxon>
        <taxon>ecological metagenomes</taxon>
    </lineage>
</organism>
<protein>
    <submittedName>
        <fullName evidence="1">Uncharacterized protein</fullName>
    </submittedName>
</protein>
<reference evidence="1" key="1">
    <citation type="submission" date="2019-08" db="EMBL/GenBank/DDBJ databases">
        <authorList>
            <person name="Kucharzyk K."/>
            <person name="Murdoch R.W."/>
            <person name="Higgins S."/>
            <person name="Loffler F."/>
        </authorList>
    </citation>
    <scope>NUCLEOTIDE SEQUENCE</scope>
</reference>
<evidence type="ECO:0000313" key="1">
    <source>
        <dbReference type="EMBL" id="MPN49022.1"/>
    </source>
</evidence>
<proteinExistence type="predicted"/>
<comment type="caution">
    <text evidence="1">The sequence shown here is derived from an EMBL/GenBank/DDBJ whole genome shotgun (WGS) entry which is preliminary data.</text>
</comment>
<gene>
    <name evidence="1" type="ORF">SDC9_196635</name>
</gene>
<dbReference type="AlphaFoldDB" id="A0A645IDV5"/>
<accession>A0A645IDV5</accession>
<sequence length="182" mass="19769">MISGTSGIAGGADTNFVLQKDKRTENTATLICTGRDIEGRELLLEFNRYAFVWELVSPIILDALIIPGEIILLCDFVKSIGSFTGTATELAAVLKLELQPAVLKKRIIKHMEHLNKNGICYSENRTFERREFSLCYDGNDDMTVETTLQNLPSLPSAPSEGSDTATVAPCSPLCAEIGDGVA</sequence>
<name>A0A645IDV5_9ZZZZ</name>
<dbReference type="EMBL" id="VSSQ01111887">
    <property type="protein sequence ID" value="MPN49022.1"/>
    <property type="molecule type" value="Genomic_DNA"/>
</dbReference>